<evidence type="ECO:0000313" key="2">
    <source>
        <dbReference type="Proteomes" id="UP001412067"/>
    </source>
</evidence>
<proteinExistence type="predicted"/>
<dbReference type="InterPro" id="IPR036426">
    <property type="entry name" value="Bulb-type_lectin_dom_sf"/>
</dbReference>
<organism evidence="1 2">
    <name type="scientific">Platanthera guangdongensis</name>
    <dbReference type="NCBI Taxonomy" id="2320717"/>
    <lineage>
        <taxon>Eukaryota</taxon>
        <taxon>Viridiplantae</taxon>
        <taxon>Streptophyta</taxon>
        <taxon>Embryophyta</taxon>
        <taxon>Tracheophyta</taxon>
        <taxon>Spermatophyta</taxon>
        <taxon>Magnoliopsida</taxon>
        <taxon>Liliopsida</taxon>
        <taxon>Asparagales</taxon>
        <taxon>Orchidaceae</taxon>
        <taxon>Orchidoideae</taxon>
        <taxon>Orchideae</taxon>
        <taxon>Orchidinae</taxon>
        <taxon>Platanthera</taxon>
    </lineage>
</organism>
<gene>
    <name evidence="1" type="ORF">KSP40_PGU021449</name>
</gene>
<evidence type="ECO:0000313" key="1">
    <source>
        <dbReference type="EMBL" id="KAK8967149.1"/>
    </source>
</evidence>
<dbReference type="Gene3D" id="2.90.10.10">
    <property type="entry name" value="Bulb-type lectin domain"/>
    <property type="match status" value="1"/>
</dbReference>
<name>A0ABR2MTZ9_9ASPA</name>
<sequence length="160" mass="17495">MEESGDFVILDVNNQIMWLTFDTVVAGKILRSGSRLVSSVPPHHSSGRFQMVMQRDRILAMYPVNTHEASSNVYWDSGSNGEGYTGALFSDDGEFSLFIDANATHNSTLVTPFVHIGRMEPDGDFRAFNISGGSLHPENDPVESQDKCSILPADLTATAI</sequence>
<dbReference type="SUPFAM" id="SSF51110">
    <property type="entry name" value="alpha-D-mannose-specific plant lectins"/>
    <property type="match status" value="1"/>
</dbReference>
<accession>A0ABR2MTZ9</accession>
<reference evidence="1 2" key="1">
    <citation type="journal article" date="2022" name="Nat. Plants">
        <title>Genomes of leafy and leafless Platanthera orchids illuminate the evolution of mycoheterotrophy.</title>
        <authorList>
            <person name="Li M.H."/>
            <person name="Liu K.W."/>
            <person name="Li Z."/>
            <person name="Lu H.C."/>
            <person name="Ye Q.L."/>
            <person name="Zhang D."/>
            <person name="Wang J.Y."/>
            <person name="Li Y.F."/>
            <person name="Zhong Z.M."/>
            <person name="Liu X."/>
            <person name="Yu X."/>
            <person name="Liu D.K."/>
            <person name="Tu X.D."/>
            <person name="Liu B."/>
            <person name="Hao Y."/>
            <person name="Liao X.Y."/>
            <person name="Jiang Y.T."/>
            <person name="Sun W.H."/>
            <person name="Chen J."/>
            <person name="Chen Y.Q."/>
            <person name="Ai Y."/>
            <person name="Zhai J.W."/>
            <person name="Wu S.S."/>
            <person name="Zhou Z."/>
            <person name="Hsiao Y.Y."/>
            <person name="Wu W.L."/>
            <person name="Chen Y.Y."/>
            <person name="Lin Y.F."/>
            <person name="Hsu J.L."/>
            <person name="Li C.Y."/>
            <person name="Wang Z.W."/>
            <person name="Zhao X."/>
            <person name="Zhong W.Y."/>
            <person name="Ma X.K."/>
            <person name="Ma L."/>
            <person name="Huang J."/>
            <person name="Chen G.Z."/>
            <person name="Huang M.Z."/>
            <person name="Huang L."/>
            <person name="Peng D.H."/>
            <person name="Luo Y.B."/>
            <person name="Zou S.Q."/>
            <person name="Chen S.P."/>
            <person name="Lan S."/>
            <person name="Tsai W.C."/>
            <person name="Van de Peer Y."/>
            <person name="Liu Z.J."/>
        </authorList>
    </citation>
    <scope>NUCLEOTIDE SEQUENCE [LARGE SCALE GENOMIC DNA]</scope>
    <source>
        <strain evidence="1">Lor288</strain>
    </source>
</reference>
<comment type="caution">
    <text evidence="1">The sequence shown here is derived from an EMBL/GenBank/DDBJ whole genome shotgun (WGS) entry which is preliminary data.</text>
</comment>
<dbReference type="EMBL" id="JBBWWR010000005">
    <property type="protein sequence ID" value="KAK8967149.1"/>
    <property type="molecule type" value="Genomic_DNA"/>
</dbReference>
<dbReference type="Proteomes" id="UP001412067">
    <property type="component" value="Unassembled WGS sequence"/>
</dbReference>
<keyword evidence="2" id="KW-1185">Reference proteome</keyword>
<protein>
    <submittedName>
        <fullName evidence="1">Uncharacterized protein</fullName>
    </submittedName>
</protein>